<evidence type="ECO:0000313" key="3">
    <source>
        <dbReference type="Proteomes" id="UP000694287"/>
    </source>
</evidence>
<evidence type="ECO:0000256" key="1">
    <source>
        <dbReference type="SAM" id="Phobius"/>
    </source>
</evidence>
<evidence type="ECO:0000313" key="2">
    <source>
        <dbReference type="EMBL" id="MBW0135348.1"/>
    </source>
</evidence>
<comment type="caution">
    <text evidence="2">The sequence shown here is derived from an EMBL/GenBank/DDBJ whole genome shotgun (WGS) entry which is preliminary data.</text>
</comment>
<keyword evidence="1" id="KW-0472">Membrane</keyword>
<gene>
    <name evidence="2" type="ORF">I4I81_13935</name>
</gene>
<name>A0ABS6USV5_9PSEU</name>
<keyword evidence="1" id="KW-1133">Transmembrane helix</keyword>
<sequence length="331" mass="34039">MIRLLLVAALAVAAPPAPEVRCTVTDDRLAELSGMVVADGEVWAMSDGGRSVQVHRLDPGGSGGGCEIVDTRTADVDPFDAEDLALGPDGEFWVADTGDNERSRETVAAIVLPVRGEARLHRFAYPDGPHDAEAMLVDADGVPFVITKEVGTPAGVYRPTSAPEGRGPFPLERVAQVSLPVSDTEGGPVGGIGSRTVTGAAMSTDGRVVALRTYTDAWLFPVVDGDIATALQGEPARVPLAGEPQGEAVTFEADGTLLSASETRGGVPGELRAVPGAAALAAQPFTPPADTPAEPVAEPAPEWLPALIGGGVAVGLLVLLAAALSWRARRR</sequence>
<keyword evidence="1" id="KW-0812">Transmembrane</keyword>
<proteinExistence type="predicted"/>
<feature type="transmembrane region" description="Helical" evidence="1">
    <location>
        <begin position="303"/>
        <end position="326"/>
    </location>
</feature>
<organism evidence="2 3">
    <name type="scientific">Pseudonocardia abyssalis</name>
    <dbReference type="NCBI Taxonomy" id="2792008"/>
    <lineage>
        <taxon>Bacteria</taxon>
        <taxon>Bacillati</taxon>
        <taxon>Actinomycetota</taxon>
        <taxon>Actinomycetes</taxon>
        <taxon>Pseudonocardiales</taxon>
        <taxon>Pseudonocardiaceae</taxon>
        <taxon>Pseudonocardia</taxon>
    </lineage>
</organism>
<protein>
    <recommendedName>
        <fullName evidence="4">Esterase-like activity of phytase family protein</fullName>
    </recommendedName>
</protein>
<reference evidence="2 3" key="1">
    <citation type="submission" date="2020-11" db="EMBL/GenBank/DDBJ databases">
        <title>Pseudonocardia abyssalis sp. nov. and Pseudonocardia oceani sp. nov., description and phylogenomic analysis of two novel actinomycetes isolated from the deep Southern Ocean.</title>
        <authorList>
            <person name="Parra J."/>
        </authorList>
    </citation>
    <scope>NUCLEOTIDE SEQUENCE [LARGE SCALE GENOMIC DNA]</scope>
    <source>
        <strain evidence="2 3">KRD-168</strain>
    </source>
</reference>
<dbReference type="EMBL" id="JADQDK010000001">
    <property type="protein sequence ID" value="MBW0135348.1"/>
    <property type="molecule type" value="Genomic_DNA"/>
</dbReference>
<dbReference type="Proteomes" id="UP000694287">
    <property type="component" value="Unassembled WGS sequence"/>
</dbReference>
<keyword evidence="3" id="KW-1185">Reference proteome</keyword>
<evidence type="ECO:0008006" key="4">
    <source>
        <dbReference type="Google" id="ProtNLM"/>
    </source>
</evidence>
<accession>A0ABS6USV5</accession>